<protein>
    <submittedName>
        <fullName evidence="1">Uncharacterized protein</fullName>
    </submittedName>
</protein>
<reference evidence="1" key="1">
    <citation type="journal article" date="2019" name="bioRxiv">
        <title>The Genome of the Zebra Mussel, Dreissena polymorpha: A Resource for Invasive Species Research.</title>
        <authorList>
            <person name="McCartney M.A."/>
            <person name="Auch B."/>
            <person name="Kono T."/>
            <person name="Mallez S."/>
            <person name="Zhang Y."/>
            <person name="Obille A."/>
            <person name="Becker A."/>
            <person name="Abrahante J.E."/>
            <person name="Garbe J."/>
            <person name="Badalamenti J.P."/>
            <person name="Herman A."/>
            <person name="Mangelson H."/>
            <person name="Liachko I."/>
            <person name="Sullivan S."/>
            <person name="Sone E.D."/>
            <person name="Koren S."/>
            <person name="Silverstein K.A.T."/>
            <person name="Beckman K.B."/>
            <person name="Gohl D.M."/>
        </authorList>
    </citation>
    <scope>NUCLEOTIDE SEQUENCE</scope>
    <source>
        <strain evidence="1">Duluth1</strain>
        <tissue evidence="1">Whole animal</tissue>
    </source>
</reference>
<dbReference type="AlphaFoldDB" id="A0A9D4FY25"/>
<accession>A0A9D4FY25</accession>
<proteinExistence type="predicted"/>
<comment type="caution">
    <text evidence="1">The sequence shown here is derived from an EMBL/GenBank/DDBJ whole genome shotgun (WGS) entry which is preliminary data.</text>
</comment>
<gene>
    <name evidence="1" type="ORF">DPMN_133523</name>
</gene>
<dbReference type="Proteomes" id="UP000828390">
    <property type="component" value="Unassembled WGS sequence"/>
</dbReference>
<keyword evidence="2" id="KW-1185">Reference proteome</keyword>
<name>A0A9D4FY25_DREPO</name>
<dbReference type="EMBL" id="JAIWYP010000006">
    <property type="protein sequence ID" value="KAH3805226.1"/>
    <property type="molecule type" value="Genomic_DNA"/>
</dbReference>
<reference evidence="1" key="2">
    <citation type="submission" date="2020-11" db="EMBL/GenBank/DDBJ databases">
        <authorList>
            <person name="McCartney M.A."/>
            <person name="Auch B."/>
            <person name="Kono T."/>
            <person name="Mallez S."/>
            <person name="Becker A."/>
            <person name="Gohl D.M."/>
            <person name="Silverstein K.A.T."/>
            <person name="Koren S."/>
            <person name="Bechman K.B."/>
            <person name="Herman A."/>
            <person name="Abrahante J.E."/>
            <person name="Garbe J."/>
        </authorList>
    </citation>
    <scope>NUCLEOTIDE SEQUENCE</scope>
    <source>
        <strain evidence="1">Duluth1</strain>
        <tissue evidence="1">Whole animal</tissue>
    </source>
</reference>
<evidence type="ECO:0000313" key="1">
    <source>
        <dbReference type="EMBL" id="KAH3805226.1"/>
    </source>
</evidence>
<evidence type="ECO:0000313" key="2">
    <source>
        <dbReference type="Proteomes" id="UP000828390"/>
    </source>
</evidence>
<organism evidence="1 2">
    <name type="scientific">Dreissena polymorpha</name>
    <name type="common">Zebra mussel</name>
    <name type="synonym">Mytilus polymorpha</name>
    <dbReference type="NCBI Taxonomy" id="45954"/>
    <lineage>
        <taxon>Eukaryota</taxon>
        <taxon>Metazoa</taxon>
        <taxon>Spiralia</taxon>
        <taxon>Lophotrochozoa</taxon>
        <taxon>Mollusca</taxon>
        <taxon>Bivalvia</taxon>
        <taxon>Autobranchia</taxon>
        <taxon>Heteroconchia</taxon>
        <taxon>Euheterodonta</taxon>
        <taxon>Imparidentia</taxon>
        <taxon>Neoheterodontei</taxon>
        <taxon>Myida</taxon>
        <taxon>Dreissenoidea</taxon>
        <taxon>Dreissenidae</taxon>
        <taxon>Dreissena</taxon>
    </lineage>
</organism>
<sequence>MHVGYKVTNVPPEYIQLMSQSVSLVEQMNTCSKDGIDMNVCGPGDMCKSEYSIFTAKGYKNVNPGKTLY</sequence>